<accession>A0A4S2KS08</accession>
<evidence type="ECO:0000313" key="3">
    <source>
        <dbReference type="Proteomes" id="UP000310200"/>
    </source>
</evidence>
<reference evidence="2 3" key="1">
    <citation type="journal article" date="2019" name="Philos. Trans. R. Soc. Lond., B, Biol. Sci.">
        <title>Ant behaviour and brain gene expression of defending hosts depend on the ecological success of the intruding social parasite.</title>
        <authorList>
            <person name="Kaur R."/>
            <person name="Stoldt M."/>
            <person name="Jongepier E."/>
            <person name="Feldmeyer B."/>
            <person name="Menzel F."/>
            <person name="Bornberg-Bauer E."/>
            <person name="Foitzik S."/>
        </authorList>
    </citation>
    <scope>NUCLEOTIDE SEQUENCE [LARGE SCALE GENOMIC DNA]</scope>
    <source>
        <tissue evidence="2">Whole body</tissue>
    </source>
</reference>
<comment type="caution">
    <text evidence="2">The sequence shown here is derived from an EMBL/GenBank/DDBJ whole genome shotgun (WGS) entry which is preliminary data.</text>
</comment>
<sequence>MEQLLAQKLAQPDDAGFQSPLKPRGPTTLAKVLGQEFPSTLRYYVFHSANLNIEAIFNIHYCILLSILRKNR</sequence>
<protein>
    <submittedName>
        <fullName evidence="2">Uncharacterized protein</fullName>
    </submittedName>
</protein>
<dbReference type="AlphaFoldDB" id="A0A4S2KS08"/>
<keyword evidence="3" id="KW-1185">Reference proteome</keyword>
<proteinExistence type="predicted"/>
<dbReference type="Proteomes" id="UP000310200">
    <property type="component" value="Unassembled WGS sequence"/>
</dbReference>
<feature type="region of interest" description="Disordered" evidence="1">
    <location>
        <begin position="1"/>
        <end position="21"/>
    </location>
</feature>
<evidence type="ECO:0000256" key="1">
    <source>
        <dbReference type="SAM" id="MobiDB-lite"/>
    </source>
</evidence>
<organism evidence="2 3">
    <name type="scientific">Temnothorax longispinosus</name>
    <dbReference type="NCBI Taxonomy" id="300112"/>
    <lineage>
        <taxon>Eukaryota</taxon>
        <taxon>Metazoa</taxon>
        <taxon>Ecdysozoa</taxon>
        <taxon>Arthropoda</taxon>
        <taxon>Hexapoda</taxon>
        <taxon>Insecta</taxon>
        <taxon>Pterygota</taxon>
        <taxon>Neoptera</taxon>
        <taxon>Endopterygota</taxon>
        <taxon>Hymenoptera</taxon>
        <taxon>Apocrita</taxon>
        <taxon>Aculeata</taxon>
        <taxon>Formicoidea</taxon>
        <taxon>Formicidae</taxon>
        <taxon>Myrmicinae</taxon>
        <taxon>Temnothorax</taxon>
    </lineage>
</organism>
<gene>
    <name evidence="2" type="ORF">DBV15_11620</name>
</gene>
<evidence type="ECO:0000313" key="2">
    <source>
        <dbReference type="EMBL" id="TGZ50889.1"/>
    </source>
</evidence>
<dbReference type="EMBL" id="QBLH01001849">
    <property type="protein sequence ID" value="TGZ50889.1"/>
    <property type="molecule type" value="Genomic_DNA"/>
</dbReference>
<name>A0A4S2KS08_9HYME</name>